<organism evidence="2 3">
    <name type="scientific">Spermophilus dauricus</name>
    <name type="common">Daurian ground squirrel</name>
    <dbReference type="NCBI Taxonomy" id="99837"/>
    <lineage>
        <taxon>Eukaryota</taxon>
        <taxon>Metazoa</taxon>
        <taxon>Chordata</taxon>
        <taxon>Craniata</taxon>
        <taxon>Vertebrata</taxon>
        <taxon>Euteleostomi</taxon>
        <taxon>Mammalia</taxon>
        <taxon>Eutheria</taxon>
        <taxon>Euarchontoglires</taxon>
        <taxon>Glires</taxon>
        <taxon>Rodentia</taxon>
        <taxon>Sciuromorpha</taxon>
        <taxon>Sciuridae</taxon>
        <taxon>Xerinae</taxon>
        <taxon>Marmotini</taxon>
        <taxon>Spermophilus</taxon>
    </lineage>
</organism>
<dbReference type="AlphaFoldDB" id="A0A8C9NXL2"/>
<feature type="region of interest" description="Disordered" evidence="1">
    <location>
        <begin position="1"/>
        <end position="34"/>
    </location>
</feature>
<feature type="compositionally biased region" description="Basic and acidic residues" evidence="1">
    <location>
        <begin position="19"/>
        <end position="34"/>
    </location>
</feature>
<keyword evidence="3" id="KW-1185">Reference proteome</keyword>
<protein>
    <submittedName>
        <fullName evidence="2">Uncharacterized protein</fullName>
    </submittedName>
</protein>
<dbReference type="PANTHER" id="PTHR34479">
    <property type="entry name" value="COILED-COIL DOMAIN-CONTAINING PROTEIN 30"/>
    <property type="match status" value="1"/>
</dbReference>
<accession>A0A8C9NXL2</accession>
<proteinExistence type="predicted"/>
<dbReference type="InterPro" id="IPR052825">
    <property type="entry name" value="CCD-Prefoldin_beta-like"/>
</dbReference>
<reference evidence="2" key="1">
    <citation type="submission" date="2025-08" db="UniProtKB">
        <authorList>
            <consortium name="Ensembl"/>
        </authorList>
    </citation>
    <scope>IDENTIFICATION</scope>
</reference>
<evidence type="ECO:0000313" key="2">
    <source>
        <dbReference type="Ensembl" id="ENSSDAP00000000636.1"/>
    </source>
</evidence>
<dbReference type="Ensembl" id="ENSSDAT00000000755.1">
    <property type="protein sequence ID" value="ENSSDAP00000000636.1"/>
    <property type="gene ID" value="ENSSDAG00000000650.1"/>
</dbReference>
<evidence type="ECO:0000256" key="1">
    <source>
        <dbReference type="SAM" id="MobiDB-lite"/>
    </source>
</evidence>
<feature type="compositionally biased region" description="Polar residues" evidence="1">
    <location>
        <begin position="1"/>
        <end position="18"/>
    </location>
</feature>
<dbReference type="PANTHER" id="PTHR34479:SF1">
    <property type="entry name" value="COILED-COIL DOMAIN-CONTAINING PROTEIN 30"/>
    <property type="match status" value="1"/>
</dbReference>
<sequence length="226" mass="25651">MKGQETCQVQDLNEIQKMSQEKTEMFEGDFSEEREKKKQLASGFITIQKALKVDSEKLQKSKSELACLYSEIQSLPGAPEDRDHFLIAYDLLQRENAELETKILKFSQELEQLNHFTLGGKTATANLITSESAYKDLLLKVPVLEVEIQSPKEERKELCADPVHFLARTSSWLADRPLFCLFSSFKGSRPIRLGFHPSSSLTFSTSFSSPSPNTAILEIRTSTYKF</sequence>
<evidence type="ECO:0000313" key="3">
    <source>
        <dbReference type="Proteomes" id="UP000694422"/>
    </source>
</evidence>
<reference evidence="2" key="2">
    <citation type="submission" date="2025-09" db="UniProtKB">
        <authorList>
            <consortium name="Ensembl"/>
        </authorList>
    </citation>
    <scope>IDENTIFICATION</scope>
</reference>
<name>A0A8C9NXL2_SPEDA</name>
<dbReference type="Proteomes" id="UP000694422">
    <property type="component" value="Unplaced"/>
</dbReference>